<comment type="caution">
    <text evidence="1">The sequence shown here is derived from an EMBL/GenBank/DDBJ whole genome shotgun (WGS) entry which is preliminary data.</text>
</comment>
<evidence type="ECO:0000313" key="2">
    <source>
        <dbReference type="Proteomes" id="UP001163324"/>
    </source>
</evidence>
<accession>A0ACC0USI3</accession>
<reference evidence="1" key="1">
    <citation type="submission" date="2022-10" db="EMBL/GenBank/DDBJ databases">
        <title>Complete Genome of Trichothecium roseum strain YXFP-22015, a Plant Pathogen Isolated from Citrus.</title>
        <authorList>
            <person name="Wang Y."/>
            <person name="Zhu L."/>
        </authorList>
    </citation>
    <scope>NUCLEOTIDE SEQUENCE</scope>
    <source>
        <strain evidence="1">YXFP-22015</strain>
    </source>
</reference>
<proteinExistence type="predicted"/>
<name>A0ACC0USI3_9HYPO</name>
<keyword evidence="2" id="KW-1185">Reference proteome</keyword>
<gene>
    <name evidence="1" type="ORF">N3K66_007970</name>
</gene>
<evidence type="ECO:0000313" key="1">
    <source>
        <dbReference type="EMBL" id="KAI9896948.1"/>
    </source>
</evidence>
<dbReference type="EMBL" id="CM047947">
    <property type="protein sequence ID" value="KAI9896948.1"/>
    <property type="molecule type" value="Genomic_DNA"/>
</dbReference>
<dbReference type="Proteomes" id="UP001163324">
    <property type="component" value="Chromosome 8"/>
</dbReference>
<organism evidence="1 2">
    <name type="scientific">Trichothecium roseum</name>
    <dbReference type="NCBI Taxonomy" id="47278"/>
    <lineage>
        <taxon>Eukaryota</taxon>
        <taxon>Fungi</taxon>
        <taxon>Dikarya</taxon>
        <taxon>Ascomycota</taxon>
        <taxon>Pezizomycotina</taxon>
        <taxon>Sordariomycetes</taxon>
        <taxon>Hypocreomycetidae</taxon>
        <taxon>Hypocreales</taxon>
        <taxon>Hypocreales incertae sedis</taxon>
        <taxon>Trichothecium</taxon>
    </lineage>
</organism>
<sequence>MAVSSRDRRIAKELQDIQADRDNSGVHATSARDDSLSRLIGTIPGPPDTPYEGGRYEIEIVVPDTYPFKSPQMKFLTKVWHPNISSATGAICLDTLGKQWSPVQTIKTALLSLRLLLECPNPSDPQDAQVAQEMLNAPRQWAQNARDWAVRYAGAPNKELDLSKYAENGASMPAPDMAQYKGYNPQTVHRFVDMGFPIELVVRCLRKEKIPERVGDRAYPMTEAMTAAIVERIMMEQDD</sequence>
<protein>
    <submittedName>
        <fullName evidence="1">Uncharacterized protein</fullName>
    </submittedName>
</protein>